<evidence type="ECO:0000313" key="2">
    <source>
        <dbReference type="EMBL" id="PMS26495.1"/>
    </source>
</evidence>
<reference evidence="2 3" key="1">
    <citation type="submission" date="2018-01" db="EMBL/GenBank/DDBJ databases">
        <title>Whole genome analyses suggest that Burkholderia sensu lato contains two further novel genera in the rhizoxinica-symbiotica group Mycetohabitans gen. nov., and Trinickia gen. nov.: implications for the evolution of diazotrophy and nodulation in the Burkholderiaceae.</title>
        <authorList>
            <person name="Estrada-de los Santos P."/>
            <person name="Palmer M."/>
            <person name="Chavez-Ramirez B."/>
            <person name="Beukes C."/>
            <person name="Steenkamp E.T."/>
            <person name="Hirsch A.M."/>
            <person name="Manyaka P."/>
            <person name="Maluk M."/>
            <person name="Lafos M."/>
            <person name="Crook M."/>
            <person name="Gross E."/>
            <person name="Simon M.F."/>
            <person name="Bueno dos Reis Junior F."/>
            <person name="Poole P.S."/>
            <person name="Venter S.N."/>
            <person name="James E.K."/>
        </authorList>
    </citation>
    <scope>NUCLEOTIDE SEQUENCE [LARGE SCALE GENOMIC DNA]</scope>
    <source>
        <strain evidence="2 3">GP25-8</strain>
    </source>
</reference>
<evidence type="ECO:0000313" key="3">
    <source>
        <dbReference type="Proteomes" id="UP000235347"/>
    </source>
</evidence>
<keyword evidence="3" id="KW-1185">Reference proteome</keyword>
<name>A0A2N7WAV5_9BURK</name>
<organism evidence="2 3">
    <name type="scientific">Trinickia soli</name>
    <dbReference type="NCBI Taxonomy" id="380675"/>
    <lineage>
        <taxon>Bacteria</taxon>
        <taxon>Pseudomonadati</taxon>
        <taxon>Pseudomonadota</taxon>
        <taxon>Betaproteobacteria</taxon>
        <taxon>Burkholderiales</taxon>
        <taxon>Burkholderiaceae</taxon>
        <taxon>Trinickia</taxon>
    </lineage>
</organism>
<gene>
    <name evidence="2" type="ORF">C0Z19_05945</name>
</gene>
<comment type="caution">
    <text evidence="2">The sequence shown here is derived from an EMBL/GenBank/DDBJ whole genome shotgun (WGS) entry which is preliminary data.</text>
</comment>
<dbReference type="AlphaFoldDB" id="A0A2N7WAV5"/>
<dbReference type="EMBL" id="PNYB01000004">
    <property type="protein sequence ID" value="PMS26495.1"/>
    <property type="molecule type" value="Genomic_DNA"/>
</dbReference>
<feature type="region of interest" description="Disordered" evidence="1">
    <location>
        <begin position="95"/>
        <end position="115"/>
    </location>
</feature>
<protein>
    <submittedName>
        <fullName evidence="2">Uncharacterized protein</fullName>
    </submittedName>
</protein>
<evidence type="ECO:0000256" key="1">
    <source>
        <dbReference type="SAM" id="MobiDB-lite"/>
    </source>
</evidence>
<accession>A0A2N7WAV5</accession>
<dbReference type="Proteomes" id="UP000235347">
    <property type="component" value="Unassembled WGS sequence"/>
</dbReference>
<proteinExistence type="predicted"/>
<feature type="compositionally biased region" description="Basic residues" evidence="1">
    <location>
        <begin position="106"/>
        <end position="115"/>
    </location>
</feature>
<sequence length="115" mass="13120">MGGNRLQPDRLQSNRFGRIPVELAMCLILLLYSRVSRLYLEFGLGRLSAFSCFLPAPVAVEQGQTGSKMRESRKHASPKFLHFWAIASRRMDQKTALDWPSGRAPKQYRTRNSHG</sequence>